<feature type="binding site" evidence="8">
    <location>
        <position position="25"/>
    </location>
    <ligand>
        <name>diphosphate</name>
        <dbReference type="ChEBI" id="CHEBI:33019"/>
    </ligand>
</feature>
<dbReference type="Gene3D" id="3.40.50.450">
    <property type="match status" value="1"/>
</dbReference>
<dbReference type="InterPro" id="IPR011404">
    <property type="entry name" value="PPi-PFK"/>
</dbReference>
<dbReference type="Pfam" id="PF00365">
    <property type="entry name" value="PFK"/>
    <property type="match status" value="1"/>
</dbReference>
<comment type="subunit">
    <text evidence="8">Homodimer.</text>
</comment>
<proteinExistence type="inferred from homology"/>
<evidence type="ECO:0000256" key="6">
    <source>
        <dbReference type="ARBA" id="ARBA00022842"/>
    </source>
</evidence>
<dbReference type="EC" id="2.7.1.90" evidence="8"/>
<gene>
    <name evidence="8" type="primary">pfp</name>
    <name evidence="10" type="ORF">NR989_07345</name>
</gene>
<keyword evidence="4 8" id="KW-0479">Metal-binding</keyword>
<evidence type="ECO:0000256" key="8">
    <source>
        <dbReference type="HAMAP-Rule" id="MF_01978"/>
    </source>
</evidence>
<keyword evidence="6 8" id="KW-0460">Magnesium</keyword>
<evidence type="ECO:0000256" key="4">
    <source>
        <dbReference type="ARBA" id="ARBA00022723"/>
    </source>
</evidence>
<evidence type="ECO:0000256" key="2">
    <source>
        <dbReference type="ARBA" id="ARBA00003138"/>
    </source>
</evidence>
<feature type="active site" description="Proton acceptor" evidence="8">
    <location>
        <position position="156"/>
    </location>
</feature>
<feature type="site" description="Important for catalytic activity; stabilizes the transition state when the phosphoryl donor is PPi" evidence="8">
    <location>
        <position position="153"/>
    </location>
</feature>
<comment type="catalytic activity">
    <reaction evidence="7 8">
        <text>beta-D-fructose 6-phosphate + diphosphate = beta-D-fructose 1,6-bisphosphate + phosphate + H(+)</text>
        <dbReference type="Rhea" id="RHEA:13613"/>
        <dbReference type="ChEBI" id="CHEBI:15378"/>
        <dbReference type="ChEBI" id="CHEBI:32966"/>
        <dbReference type="ChEBI" id="CHEBI:33019"/>
        <dbReference type="ChEBI" id="CHEBI:43474"/>
        <dbReference type="ChEBI" id="CHEBI:57634"/>
        <dbReference type="EC" id="2.7.1.90"/>
    </reaction>
</comment>
<keyword evidence="3 8" id="KW-0808">Transferase</keyword>
<feature type="binding site" evidence="8">
    <location>
        <begin position="202"/>
        <end position="204"/>
    </location>
    <ligand>
        <name>substrate</name>
    </ligand>
</feature>
<dbReference type="PRINTS" id="PR00476">
    <property type="entry name" value="PHFRCTKINASE"/>
</dbReference>
<dbReference type="HAMAP" id="MF_01978">
    <property type="entry name" value="Phosphofructokinase_II_B2"/>
    <property type="match status" value="1"/>
</dbReference>
<evidence type="ECO:0000259" key="9">
    <source>
        <dbReference type="Pfam" id="PF00365"/>
    </source>
</evidence>
<comment type="cofactor">
    <cofactor evidence="1 8">
        <name>Mg(2+)</name>
        <dbReference type="ChEBI" id="CHEBI:18420"/>
    </cofactor>
</comment>
<keyword evidence="11" id="KW-1185">Reference proteome</keyword>
<accession>A0ABY8CBP3</accession>
<feature type="binding site" evidence="8">
    <location>
        <begin position="154"/>
        <end position="156"/>
    </location>
    <ligand>
        <name>substrate</name>
    </ligand>
</feature>
<dbReference type="SUPFAM" id="SSF53784">
    <property type="entry name" value="Phosphofructokinase"/>
    <property type="match status" value="1"/>
</dbReference>
<dbReference type="InterPro" id="IPR022953">
    <property type="entry name" value="ATP_PFK"/>
</dbReference>
<comment type="caution">
    <text evidence="8">Lacks conserved residue(s) required for the propagation of feature annotation.</text>
</comment>
<dbReference type="EMBL" id="CP102381">
    <property type="protein sequence ID" value="WEJ61828.1"/>
    <property type="molecule type" value="Genomic_DNA"/>
</dbReference>
<dbReference type="PANTHER" id="PTHR45770">
    <property type="entry name" value="ATP-DEPENDENT 6-PHOSPHOFRUCTOKINASE 1"/>
    <property type="match status" value="1"/>
</dbReference>
<comment type="pathway">
    <text evidence="8">Carbohydrate degradation; glycolysis; D-glyceraldehyde 3-phosphate and glycerone phosphate from D-glucose: step 3/4.</text>
</comment>
<evidence type="ECO:0000256" key="7">
    <source>
        <dbReference type="ARBA" id="ARBA00048072"/>
    </source>
</evidence>
<protein>
    <recommendedName>
        <fullName evidence="8">Pyrophosphate--fructose 6-phosphate 1-phosphotransferase</fullName>
        <ecNumber evidence="8">2.7.1.90</ecNumber>
    </recommendedName>
    <alternativeName>
        <fullName evidence="8">6-phosphofructokinase, pyrophosphate dependent</fullName>
    </alternativeName>
    <alternativeName>
        <fullName evidence="8">PPi-dependent phosphofructokinase</fullName>
        <shortName evidence="8">PPi-PFK</shortName>
    </alternativeName>
    <alternativeName>
        <fullName evidence="8">Pyrophosphate-dependent 6-phosphofructose-1-kinase</fullName>
    </alternativeName>
</protein>
<feature type="binding site" evidence="8">
    <location>
        <position position="259"/>
    </location>
    <ligand>
        <name>substrate</name>
    </ligand>
</feature>
<evidence type="ECO:0000256" key="5">
    <source>
        <dbReference type="ARBA" id="ARBA00022777"/>
    </source>
</evidence>
<keyword evidence="5 8" id="KW-0418">Kinase</keyword>
<dbReference type="InterPro" id="IPR000023">
    <property type="entry name" value="Phosphofructokinase_dom"/>
</dbReference>
<feature type="domain" description="Phosphofructokinase" evidence="9">
    <location>
        <begin position="18"/>
        <end position="338"/>
    </location>
</feature>
<reference evidence="10 11" key="1">
    <citation type="submission" date="2022-06" db="EMBL/GenBank/DDBJ databases">
        <title>Thiomicrohabdus sp. nov, an obligately chemolithoautotrophic, sulfur-oxidizing bacterium isolated from beach of Guanyin Mountain. Amoy.</title>
        <authorList>
            <person name="Zhu H."/>
        </authorList>
    </citation>
    <scope>NUCLEOTIDE SEQUENCE [LARGE SCALE GENOMIC DNA]</scope>
    <source>
        <strain evidence="10 11">XGS-01</strain>
    </source>
</reference>
<evidence type="ECO:0000313" key="10">
    <source>
        <dbReference type="EMBL" id="WEJ61828.1"/>
    </source>
</evidence>
<comment type="function">
    <text evidence="2 8">Catalyzes the phosphorylation of D-fructose 6-phosphate, the first committing step of glycolysis. Uses inorganic phosphate (PPi) as phosphoryl donor instead of ATP like common ATP-dependent phosphofructokinases (ATP-PFKs), which renders the reaction reversible, and can thus function both in glycolysis and gluconeogenesis. Consistently, PPi-PFK can replace the enzymes of both the forward (ATP-PFK) and reverse (fructose-bisphosphatase (FBPase)) reactions.</text>
</comment>
<dbReference type="InterPro" id="IPR035966">
    <property type="entry name" value="PKF_sf"/>
</dbReference>
<dbReference type="Proteomes" id="UP001222275">
    <property type="component" value="Chromosome"/>
</dbReference>
<feature type="binding site" evidence="8">
    <location>
        <begin position="311"/>
        <end position="314"/>
    </location>
    <ligand>
        <name>substrate</name>
    </ligand>
</feature>
<dbReference type="Gene3D" id="3.40.50.460">
    <property type="entry name" value="Phosphofructokinase domain"/>
    <property type="match status" value="1"/>
</dbReference>
<comment type="activity regulation">
    <text evidence="8">Non-allosteric.</text>
</comment>
<organism evidence="10 11">
    <name type="scientific">Thiomicrorhabdus lithotrophica</name>
    <dbReference type="NCBI Taxonomy" id="2949997"/>
    <lineage>
        <taxon>Bacteria</taxon>
        <taxon>Pseudomonadati</taxon>
        <taxon>Pseudomonadota</taxon>
        <taxon>Gammaproteobacteria</taxon>
        <taxon>Thiotrichales</taxon>
        <taxon>Piscirickettsiaceae</taxon>
        <taxon>Thiomicrorhabdus</taxon>
    </lineage>
</organism>
<name>A0ABY8CBP3_9GAMM</name>
<evidence type="ECO:0000313" key="11">
    <source>
        <dbReference type="Proteomes" id="UP001222275"/>
    </source>
</evidence>
<dbReference type="RefSeq" id="WP_275594087.1">
    <property type="nucleotide sequence ID" value="NZ_CP102381.1"/>
</dbReference>
<feature type="binding site" evidence="8">
    <location>
        <position position="126"/>
    </location>
    <ligand>
        <name>Mg(2+)</name>
        <dbReference type="ChEBI" id="CHEBI:18420"/>
        <note>catalytic</note>
    </ligand>
</feature>
<comment type="similarity">
    <text evidence="8">Belongs to the phosphofructokinase type A (PFKA) family. PPi-dependent PFK group II subfamily. Clade 'B2' sub-subfamily.</text>
</comment>
<evidence type="ECO:0000256" key="3">
    <source>
        <dbReference type="ARBA" id="ARBA00022679"/>
    </source>
</evidence>
<dbReference type="NCBIfam" id="NF010675">
    <property type="entry name" value="PRK14072.1"/>
    <property type="match status" value="1"/>
</dbReference>
<sequence>MNAHQPKSPVQTQQAKNVLYAQAGGVTAVINVSAAAVIETIQQNSEVFDKTYAAVNGIKGVLEEELIDLTDIRDETLAQLKYQPGAAFKACRFDLDPLEHNPEQYQRVLEVFKTYEIGYFLYNGGNGSMVTAQKVAEYCCQHGHPVTCVGVAKTIDNDLALTHCSPGFGSAAKYIATSFLNATLDIMSMHNTSTKFFALEAMGRNTGWLTIAAGLVKDVIPDVPIIILPAERPFNEKAFFDKVDQLIASKGYCVCAVSEGIVKENGEYITIAGVEHTHERDYVQLGGVASTLSHLVGKHLNSKTHYAIPDYCQRSASHMVSKIDWQLAYDAGKEAVKAAVRGEHGVLPIVKLTSSTPFSYEFETVELNAVADLEKHVPEEFLAEDGMDITEAALDYLRPLIQGEHSAPFKNGLPNIPPIQFTPVEKQLAPFAVIK</sequence>
<keyword evidence="8" id="KW-0324">Glycolysis</keyword>
<evidence type="ECO:0000256" key="1">
    <source>
        <dbReference type="ARBA" id="ARBA00001946"/>
    </source>
</evidence>
<keyword evidence="8" id="KW-0963">Cytoplasm</keyword>
<comment type="subcellular location">
    <subcellularLocation>
        <location evidence="8">Cytoplasm</location>
    </subcellularLocation>
</comment>
<dbReference type="PIRSF" id="PIRSF036483">
    <property type="entry name" value="PFK_XF0274"/>
    <property type="match status" value="1"/>
</dbReference>
<dbReference type="InterPro" id="IPR050929">
    <property type="entry name" value="PFKA"/>
</dbReference>